<dbReference type="Proteomes" id="UP000199347">
    <property type="component" value="Unassembled WGS sequence"/>
</dbReference>
<dbReference type="STRING" id="1120955.SAMN03080610_03559"/>
<keyword evidence="1" id="KW-0472">Membrane</keyword>
<keyword evidence="1" id="KW-0812">Transmembrane</keyword>
<dbReference type="RefSeq" id="WP_092816383.1">
    <property type="nucleotide sequence ID" value="NZ_FMVW01000012.1"/>
</dbReference>
<dbReference type="OrthoDB" id="8447011at2"/>
<organism evidence="3 4">
    <name type="scientific">Afifella marina DSM 2698</name>
    <dbReference type="NCBI Taxonomy" id="1120955"/>
    <lineage>
        <taxon>Bacteria</taxon>
        <taxon>Pseudomonadati</taxon>
        <taxon>Pseudomonadota</taxon>
        <taxon>Alphaproteobacteria</taxon>
        <taxon>Hyphomicrobiales</taxon>
        <taxon>Afifellaceae</taxon>
        <taxon>Afifella</taxon>
    </lineage>
</organism>
<keyword evidence="4" id="KW-1185">Reference proteome</keyword>
<gene>
    <name evidence="3" type="ORF">SAMN03080610_03559</name>
</gene>
<feature type="chain" id="PRO_5011522889" evidence="2">
    <location>
        <begin position="22"/>
        <end position="212"/>
    </location>
</feature>
<proteinExistence type="predicted"/>
<accession>A0A1G5P953</accession>
<keyword evidence="2" id="KW-0732">Signal</keyword>
<dbReference type="AlphaFoldDB" id="A0A1G5P953"/>
<protein>
    <submittedName>
        <fullName evidence="3">Nickel transport protein</fullName>
    </submittedName>
</protein>
<evidence type="ECO:0000256" key="1">
    <source>
        <dbReference type="SAM" id="Phobius"/>
    </source>
</evidence>
<dbReference type="EMBL" id="FMVW01000012">
    <property type="protein sequence ID" value="SCZ46097.1"/>
    <property type="molecule type" value="Genomic_DNA"/>
</dbReference>
<feature type="transmembrane region" description="Helical" evidence="1">
    <location>
        <begin position="186"/>
        <end position="205"/>
    </location>
</feature>
<feature type="signal peptide" evidence="2">
    <location>
        <begin position="1"/>
        <end position="21"/>
    </location>
</feature>
<evidence type="ECO:0000313" key="3">
    <source>
        <dbReference type="EMBL" id="SCZ46097.1"/>
    </source>
</evidence>
<reference evidence="4" key="1">
    <citation type="submission" date="2016-10" db="EMBL/GenBank/DDBJ databases">
        <authorList>
            <person name="Varghese N."/>
            <person name="Submissions S."/>
        </authorList>
    </citation>
    <scope>NUCLEOTIDE SEQUENCE [LARGE SCALE GENOMIC DNA]</scope>
    <source>
        <strain evidence="4">DSM 2698</strain>
    </source>
</reference>
<keyword evidence="1" id="KW-1133">Transmembrane helix</keyword>
<evidence type="ECO:0000313" key="4">
    <source>
        <dbReference type="Proteomes" id="UP000199347"/>
    </source>
</evidence>
<name>A0A1G5P953_AFIMA</name>
<evidence type="ECO:0000256" key="2">
    <source>
        <dbReference type="SAM" id="SignalP"/>
    </source>
</evidence>
<sequence>MRKLCAALVFLAFLPAPQALAHKVIASVYASGDVVEGEIGFSNGDMASDATVEVFDDDGNKLGETVTDETGAFTYKPEKAVPLVFKANLGAGHVAQVRMSAEELPEIGGAEATSPALVAAEAAAGAAEPASSAAAAPGASAGSSGVDLAALLEAQHKMITEAVQKQVIPLRRDIDAYKEKHDMQSILGGIGYIFGIFGVAFYIAARRKMTAA</sequence>